<evidence type="ECO:0000256" key="1">
    <source>
        <dbReference type="ARBA" id="ARBA00010990"/>
    </source>
</evidence>
<evidence type="ECO:0000313" key="6">
    <source>
        <dbReference type="EMBL" id="QDI68488.1"/>
    </source>
</evidence>
<dbReference type="GO" id="GO:0005829">
    <property type="term" value="C:cytosol"/>
    <property type="evidence" value="ECO:0007669"/>
    <property type="project" value="TreeGrafter"/>
</dbReference>
<name>A0A514JNU0_9ACTN</name>
<dbReference type="SUPFAM" id="SSF56214">
    <property type="entry name" value="4'-phosphopantetheinyl transferase"/>
    <property type="match status" value="2"/>
</dbReference>
<dbReference type="PANTHER" id="PTHR12215">
    <property type="entry name" value="PHOSPHOPANTETHEINE TRANSFERASE"/>
    <property type="match status" value="1"/>
</dbReference>
<dbReference type="EMBL" id="CP022310">
    <property type="protein sequence ID" value="QDI68488.1"/>
    <property type="molecule type" value="Genomic_DNA"/>
</dbReference>
<comment type="similarity">
    <text evidence="1">Belongs to the P-Pant transferase superfamily. Gsp/Sfp/HetI/AcpT family.</text>
</comment>
<feature type="domain" description="4'-phosphopantetheinyl transferase" evidence="4">
    <location>
        <begin position="122"/>
        <end position="199"/>
    </location>
</feature>
<dbReference type="InterPro" id="IPR037143">
    <property type="entry name" value="4-PPantetheinyl_Trfase_dom_sf"/>
</dbReference>
<dbReference type="Pfam" id="PF22624">
    <property type="entry name" value="AASDHPPT_N"/>
    <property type="match status" value="1"/>
</dbReference>
<keyword evidence="2 6" id="KW-0808">Transferase</keyword>
<evidence type="ECO:0000256" key="2">
    <source>
        <dbReference type="ARBA" id="ARBA00022679"/>
    </source>
</evidence>
<evidence type="ECO:0000259" key="4">
    <source>
        <dbReference type="Pfam" id="PF01648"/>
    </source>
</evidence>
<feature type="compositionally biased region" description="Pro residues" evidence="3">
    <location>
        <begin position="253"/>
        <end position="267"/>
    </location>
</feature>
<organism evidence="6 7">
    <name type="scientific">Streptomyces calvus</name>
    <dbReference type="NCBI Taxonomy" id="67282"/>
    <lineage>
        <taxon>Bacteria</taxon>
        <taxon>Bacillati</taxon>
        <taxon>Actinomycetota</taxon>
        <taxon>Actinomycetes</taxon>
        <taxon>Kitasatosporales</taxon>
        <taxon>Streptomycetaceae</taxon>
        <taxon>Streptomyces</taxon>
    </lineage>
</organism>
<dbReference type="KEGG" id="sast:CD934_07200"/>
<dbReference type="Pfam" id="PF01648">
    <property type="entry name" value="ACPS"/>
    <property type="match status" value="1"/>
</dbReference>
<dbReference type="GO" id="GO:0019878">
    <property type="term" value="P:lysine biosynthetic process via aminoadipic acid"/>
    <property type="evidence" value="ECO:0007669"/>
    <property type="project" value="TreeGrafter"/>
</dbReference>
<dbReference type="AlphaFoldDB" id="A0A514JNU0"/>
<accession>A0A7W3QU67</accession>
<reference evidence="6 7" key="1">
    <citation type="submission" date="2017-07" db="EMBL/GenBank/DDBJ databases">
        <title>The Complete Genome of Streptomyces asterosporus-ZSY.</title>
        <authorList>
            <person name="Zhang S."/>
        </authorList>
    </citation>
    <scope>NUCLEOTIDE SEQUENCE [LARGE SCALE GENOMIC DNA]</scope>
    <source>
        <strain evidence="6 7">DSM 41452</strain>
    </source>
</reference>
<dbReference type="PANTHER" id="PTHR12215:SF10">
    <property type="entry name" value="L-AMINOADIPATE-SEMIALDEHYDE DEHYDROGENASE-PHOSPHOPANTETHEINYL TRANSFERASE"/>
    <property type="match status" value="1"/>
</dbReference>
<dbReference type="GO" id="GO:0000287">
    <property type="term" value="F:magnesium ion binding"/>
    <property type="evidence" value="ECO:0007669"/>
    <property type="project" value="InterPro"/>
</dbReference>
<dbReference type="Proteomes" id="UP000316215">
    <property type="component" value="Chromosome"/>
</dbReference>
<gene>
    <name evidence="6" type="ORF">CD934_07200</name>
</gene>
<dbReference type="InterPro" id="IPR008278">
    <property type="entry name" value="4-PPantetheinyl_Trfase_dom"/>
</dbReference>
<dbReference type="InterPro" id="IPR050559">
    <property type="entry name" value="P-Pant_transferase_sf"/>
</dbReference>
<feature type="region of interest" description="Disordered" evidence="3">
    <location>
        <begin position="229"/>
        <end position="277"/>
    </location>
</feature>
<feature type="domain" description="4'-phosphopantetheinyl transferase N-terminal" evidence="5">
    <location>
        <begin position="39"/>
        <end position="113"/>
    </location>
</feature>
<dbReference type="Gene3D" id="3.90.470.20">
    <property type="entry name" value="4'-phosphopantetheinyl transferase domain"/>
    <property type="match status" value="1"/>
</dbReference>
<dbReference type="GO" id="GO:0008897">
    <property type="term" value="F:holo-[acyl-carrier-protein] synthase activity"/>
    <property type="evidence" value="ECO:0007669"/>
    <property type="project" value="InterPro"/>
</dbReference>
<evidence type="ECO:0000259" key="5">
    <source>
        <dbReference type="Pfam" id="PF22624"/>
    </source>
</evidence>
<dbReference type="RefSeq" id="WP_142231574.1">
    <property type="nucleotide sequence ID" value="NZ_CP022310.1"/>
</dbReference>
<evidence type="ECO:0000313" key="7">
    <source>
        <dbReference type="Proteomes" id="UP000316215"/>
    </source>
</evidence>
<accession>A0A514JNU0</accession>
<proteinExistence type="inferred from homology"/>
<evidence type="ECO:0000256" key="3">
    <source>
        <dbReference type="SAM" id="MobiDB-lite"/>
    </source>
</evidence>
<dbReference type="InterPro" id="IPR055066">
    <property type="entry name" value="AASDHPPT_N"/>
</dbReference>
<protein>
    <submittedName>
        <fullName evidence="6">4-phosphopantetheinyl transferase</fullName>
    </submittedName>
</protein>
<sequence>MRRGPLTGGRAPREATVADLWTLPEHRVAELADRSGGSALLTPQERRRHRRLRTSGARRRFLGGRLLCRLALSSVTGLPPDGWRFDRTRYGRPELAGDHGGLRFNLSHTDGLIACVVTRGRSCGVDVERVPLDRATAGALRDHFDAAQRAAFDAAPDPVAALGEQWVMTEAYLKGLGTGLAYGVRQLRFEPRGPGWFAVADGRRPAAGRRWRIDLLRPGPGHLLAVAVEGGTGPPRRHPAAGQALADAVTTPHPDPQSGPHPAPPHDLSPDPLSTVT</sequence>
<keyword evidence="7" id="KW-1185">Reference proteome</keyword>